<evidence type="ECO:0000313" key="1">
    <source>
        <dbReference type="EMBL" id="OAV97645.1"/>
    </source>
</evidence>
<sequence>MLDNERFTKQRRLDAERIAAIGEQRRLDNTRFKEQHRINTKKLALLEEIAKNSVTRQEPNPISVTRADGCINLTRFRTSDGPFQVLEPFLTWMQGVKIFFSTRNVTHLDDKMLILGALITETNLLLYYGNVSASYKGKTWDEFRGCLFKFCLPKDWRTELRQTIKHLEMSDSESFMEYSGQARTLQSLVNFDKDLFSDFDLAEFVMFGLPHALKTKVKDFQLLAAKNFNYSKFKSRTNSLYTTLPQPRSTATQAPSTFSSNPMEQLDPEAYLWKLLSYLDLVAGACPGPQEQRIFIPPSFVVPPGPANCFAPQAWKKAQGPLASSAGKATGRPAGVATASVEAPAFDEAGISAVAVIEGHMEAKALNYADDPLTFIE</sequence>
<reference evidence="1" key="2">
    <citation type="submission" date="2016-05" db="EMBL/GenBank/DDBJ databases">
        <title>Comparative analysis highlights variable genome content of wheat rusts and divergence of the mating loci.</title>
        <authorList>
            <person name="Cuomo C.A."/>
            <person name="Bakkeren G."/>
            <person name="Szabo L."/>
            <person name="Khalil H."/>
            <person name="Joly D."/>
            <person name="Goldberg J."/>
            <person name="Young S."/>
            <person name="Zeng Q."/>
            <person name="Fellers J."/>
        </authorList>
    </citation>
    <scope>NUCLEOTIDE SEQUENCE [LARGE SCALE GENOMIC DNA]</scope>
    <source>
        <strain evidence="1">1-1 BBBD Race 1</strain>
    </source>
</reference>
<protein>
    <recommendedName>
        <fullName evidence="4">Retrotransposon gag domain-containing protein</fullName>
    </recommendedName>
</protein>
<organism evidence="1">
    <name type="scientific">Puccinia triticina (isolate 1-1 / race 1 (BBBD))</name>
    <name type="common">Brown leaf rust fungus</name>
    <dbReference type="NCBI Taxonomy" id="630390"/>
    <lineage>
        <taxon>Eukaryota</taxon>
        <taxon>Fungi</taxon>
        <taxon>Dikarya</taxon>
        <taxon>Basidiomycota</taxon>
        <taxon>Pucciniomycotina</taxon>
        <taxon>Pucciniomycetes</taxon>
        <taxon>Pucciniales</taxon>
        <taxon>Pucciniaceae</taxon>
        <taxon>Puccinia</taxon>
    </lineage>
</organism>
<dbReference type="OrthoDB" id="10325692at2759"/>
<dbReference type="EMBL" id="ADAS02000011">
    <property type="protein sequence ID" value="OAV97645.1"/>
    <property type="molecule type" value="Genomic_DNA"/>
</dbReference>
<reference evidence="2" key="4">
    <citation type="submission" date="2025-05" db="UniProtKB">
        <authorList>
            <consortium name="EnsemblFungi"/>
        </authorList>
    </citation>
    <scope>IDENTIFICATION</scope>
    <source>
        <strain evidence="2">isolate 1-1 / race 1 (BBBD)</strain>
    </source>
</reference>
<dbReference type="AlphaFoldDB" id="A0A180GXV7"/>
<dbReference type="EnsemblFungi" id="PTTG_09085-t43_1">
    <property type="protein sequence ID" value="PTTG_09085-t43_1-p1"/>
    <property type="gene ID" value="PTTG_09085"/>
</dbReference>
<evidence type="ECO:0008006" key="4">
    <source>
        <dbReference type="Google" id="ProtNLM"/>
    </source>
</evidence>
<evidence type="ECO:0000313" key="2">
    <source>
        <dbReference type="EnsemblFungi" id="PTTG_09085-t43_1-p1"/>
    </source>
</evidence>
<gene>
    <name evidence="1" type="ORF">PTTG_09085</name>
</gene>
<evidence type="ECO:0000313" key="3">
    <source>
        <dbReference type="Proteomes" id="UP000005240"/>
    </source>
</evidence>
<accession>A0A180GXV7</accession>
<reference evidence="1" key="1">
    <citation type="submission" date="2009-11" db="EMBL/GenBank/DDBJ databases">
        <authorList>
            <consortium name="The Broad Institute Genome Sequencing Platform"/>
            <person name="Ward D."/>
            <person name="Feldgarden M."/>
            <person name="Earl A."/>
            <person name="Young S.K."/>
            <person name="Zeng Q."/>
            <person name="Koehrsen M."/>
            <person name="Alvarado L."/>
            <person name="Berlin A."/>
            <person name="Bochicchio J."/>
            <person name="Borenstein D."/>
            <person name="Chapman S.B."/>
            <person name="Chen Z."/>
            <person name="Engels R."/>
            <person name="Freedman E."/>
            <person name="Gellesch M."/>
            <person name="Goldberg J."/>
            <person name="Griggs A."/>
            <person name="Gujja S."/>
            <person name="Heilman E."/>
            <person name="Heiman D."/>
            <person name="Hepburn T."/>
            <person name="Howarth C."/>
            <person name="Jen D."/>
            <person name="Larson L."/>
            <person name="Lewis B."/>
            <person name="Mehta T."/>
            <person name="Park D."/>
            <person name="Pearson M."/>
            <person name="Roberts A."/>
            <person name="Saif S."/>
            <person name="Shea T."/>
            <person name="Shenoy N."/>
            <person name="Sisk P."/>
            <person name="Stolte C."/>
            <person name="Sykes S."/>
            <person name="Thomson T."/>
            <person name="Walk T."/>
            <person name="White J."/>
            <person name="Yandava C."/>
            <person name="Izard J."/>
            <person name="Baranova O.V."/>
            <person name="Blanton J.M."/>
            <person name="Tanner A.C."/>
            <person name="Dewhirst F.E."/>
            <person name="Haas B."/>
            <person name="Nusbaum C."/>
            <person name="Birren B."/>
        </authorList>
    </citation>
    <scope>NUCLEOTIDE SEQUENCE [LARGE SCALE GENOMIC DNA]</scope>
    <source>
        <strain evidence="1">1-1 BBBD Race 1</strain>
    </source>
</reference>
<name>A0A180GXV7_PUCT1</name>
<dbReference type="VEuPathDB" id="FungiDB:PTTG_09085"/>
<dbReference type="Proteomes" id="UP000005240">
    <property type="component" value="Unassembled WGS sequence"/>
</dbReference>
<keyword evidence="3" id="KW-1185">Reference proteome</keyword>
<proteinExistence type="predicted"/>
<reference evidence="2 3" key="3">
    <citation type="journal article" date="2017" name="G3 (Bethesda)">
        <title>Comparative analysis highlights variable genome content of wheat rusts and divergence of the mating loci.</title>
        <authorList>
            <person name="Cuomo C.A."/>
            <person name="Bakkeren G."/>
            <person name="Khalil H.B."/>
            <person name="Panwar V."/>
            <person name="Joly D."/>
            <person name="Linning R."/>
            <person name="Sakthikumar S."/>
            <person name="Song X."/>
            <person name="Adiconis X."/>
            <person name="Fan L."/>
            <person name="Goldberg J.M."/>
            <person name="Levin J.Z."/>
            <person name="Young S."/>
            <person name="Zeng Q."/>
            <person name="Anikster Y."/>
            <person name="Bruce M."/>
            <person name="Wang M."/>
            <person name="Yin C."/>
            <person name="McCallum B."/>
            <person name="Szabo L.J."/>
            <person name="Hulbert S."/>
            <person name="Chen X."/>
            <person name="Fellers J.P."/>
        </authorList>
    </citation>
    <scope>NUCLEOTIDE SEQUENCE</scope>
    <source>
        <strain evidence="2">isolate 1-1 / race 1 (BBBD)</strain>
        <strain evidence="3">Isolate 1-1 / race 1 (BBBD)</strain>
    </source>
</reference>